<sequence length="109" mass="10674">MAASAQLLLSALSKPPADLPADEPADEPVVDLPAEPDPYLCVFSAQGARAEAPLTSEPPLPDAAPLTSEPPLADAAPLTSEPSLLLAAPSDQGGPSSTGVGAGPDPSGV</sequence>
<dbReference type="Proteomes" id="UP000645555">
    <property type="component" value="Unassembled WGS sequence"/>
</dbReference>
<organism evidence="2 3">
    <name type="scientific">Streptomyces fructofermentans</name>
    <dbReference type="NCBI Taxonomy" id="152141"/>
    <lineage>
        <taxon>Bacteria</taxon>
        <taxon>Bacillati</taxon>
        <taxon>Actinomycetota</taxon>
        <taxon>Actinomycetes</taxon>
        <taxon>Kitasatosporales</taxon>
        <taxon>Streptomycetaceae</taxon>
        <taxon>Streptomyces</taxon>
    </lineage>
</organism>
<evidence type="ECO:0000313" key="3">
    <source>
        <dbReference type="Proteomes" id="UP000645555"/>
    </source>
</evidence>
<proteinExistence type="predicted"/>
<evidence type="ECO:0000256" key="1">
    <source>
        <dbReference type="SAM" id="MobiDB-lite"/>
    </source>
</evidence>
<evidence type="ECO:0000313" key="2">
    <source>
        <dbReference type="EMBL" id="GGX54637.1"/>
    </source>
</evidence>
<feature type="compositionally biased region" description="Acidic residues" evidence="1">
    <location>
        <begin position="20"/>
        <end position="29"/>
    </location>
</feature>
<reference evidence="2" key="1">
    <citation type="journal article" date="2014" name="Int. J. Syst. Evol. Microbiol.">
        <title>Complete genome sequence of Corynebacterium casei LMG S-19264T (=DSM 44701T), isolated from a smear-ripened cheese.</title>
        <authorList>
            <consortium name="US DOE Joint Genome Institute (JGI-PGF)"/>
            <person name="Walter F."/>
            <person name="Albersmeier A."/>
            <person name="Kalinowski J."/>
            <person name="Ruckert C."/>
        </authorList>
    </citation>
    <scope>NUCLEOTIDE SEQUENCE</scope>
    <source>
        <strain evidence="2">JCM 4956</strain>
    </source>
</reference>
<dbReference type="EMBL" id="BMWD01000006">
    <property type="protein sequence ID" value="GGX54637.1"/>
    <property type="molecule type" value="Genomic_DNA"/>
</dbReference>
<feature type="region of interest" description="Disordered" evidence="1">
    <location>
        <begin position="50"/>
        <end position="109"/>
    </location>
</feature>
<gene>
    <name evidence="2" type="ORF">GCM10010515_22430</name>
</gene>
<keyword evidence="3" id="KW-1185">Reference proteome</keyword>
<reference evidence="2" key="2">
    <citation type="submission" date="2020-09" db="EMBL/GenBank/DDBJ databases">
        <authorList>
            <person name="Sun Q."/>
            <person name="Ohkuma M."/>
        </authorList>
    </citation>
    <scope>NUCLEOTIDE SEQUENCE</scope>
    <source>
        <strain evidence="2">JCM 4956</strain>
    </source>
</reference>
<protein>
    <recommendedName>
        <fullName evidence="4">Secreted protein</fullName>
    </recommendedName>
</protein>
<accession>A0A918K8K2</accession>
<dbReference type="RefSeq" id="WP_190035269.1">
    <property type="nucleotide sequence ID" value="NZ_BMWD01000006.1"/>
</dbReference>
<feature type="compositionally biased region" description="Low complexity" evidence="1">
    <location>
        <begin position="1"/>
        <end position="16"/>
    </location>
</feature>
<evidence type="ECO:0008006" key="4">
    <source>
        <dbReference type="Google" id="ProtNLM"/>
    </source>
</evidence>
<comment type="caution">
    <text evidence="2">The sequence shown here is derived from an EMBL/GenBank/DDBJ whole genome shotgun (WGS) entry which is preliminary data.</text>
</comment>
<name>A0A918K8K2_9ACTN</name>
<feature type="region of interest" description="Disordered" evidence="1">
    <location>
        <begin position="1"/>
        <end position="33"/>
    </location>
</feature>
<dbReference type="AlphaFoldDB" id="A0A918K8K2"/>